<evidence type="ECO:0000256" key="1">
    <source>
        <dbReference type="ARBA" id="ARBA00001946"/>
    </source>
</evidence>
<comment type="caution">
    <text evidence="5">The sequence shown here is derived from an EMBL/GenBank/DDBJ whole genome shotgun (WGS) entry which is preliminary data.</text>
</comment>
<organism evidence="5 6">
    <name type="scientific">Caballeronia glathei</name>
    <dbReference type="NCBI Taxonomy" id="60547"/>
    <lineage>
        <taxon>Bacteria</taxon>
        <taxon>Pseudomonadati</taxon>
        <taxon>Pseudomonadota</taxon>
        <taxon>Betaproteobacteria</taxon>
        <taxon>Burkholderiales</taxon>
        <taxon>Burkholderiaceae</taxon>
        <taxon>Caballeronia</taxon>
    </lineage>
</organism>
<accession>A0A069PRL2</accession>
<evidence type="ECO:0000256" key="3">
    <source>
        <dbReference type="ARBA" id="ARBA00022723"/>
    </source>
</evidence>
<reference evidence="5 6" key="1">
    <citation type="submission" date="2014-03" db="EMBL/GenBank/DDBJ databases">
        <title>Draft Genome Sequences of Four Burkholderia Strains.</title>
        <authorList>
            <person name="Liu X.Y."/>
            <person name="Li C.X."/>
            <person name="Xu J.H."/>
        </authorList>
    </citation>
    <scope>NUCLEOTIDE SEQUENCE [LARGE SCALE GENOMIC DNA]</scope>
    <source>
        <strain evidence="5 6">DSM 50014</strain>
    </source>
</reference>
<feature type="domain" description="Fumarylacetoacetase-like C-terminal" evidence="4">
    <location>
        <begin position="70"/>
        <end position="270"/>
    </location>
</feature>
<dbReference type="RefSeq" id="WP_035937731.1">
    <property type="nucleotide sequence ID" value="NZ_CADFFX010000022.1"/>
</dbReference>
<keyword evidence="6" id="KW-1185">Reference proteome</keyword>
<protein>
    <submittedName>
        <fullName evidence="5">2-hydroxyhepta-2,4-diene-1,7-dioate isomerase</fullName>
    </submittedName>
</protein>
<dbReference type="InterPro" id="IPR036663">
    <property type="entry name" value="Fumarylacetoacetase_C_sf"/>
</dbReference>
<evidence type="ECO:0000313" key="6">
    <source>
        <dbReference type="Proteomes" id="UP000027466"/>
    </source>
</evidence>
<dbReference type="AlphaFoldDB" id="A0A069PRL2"/>
<comment type="similarity">
    <text evidence="2">Belongs to the FAH family.</text>
</comment>
<evidence type="ECO:0000313" key="5">
    <source>
        <dbReference type="EMBL" id="KDR42504.1"/>
    </source>
</evidence>
<dbReference type="Gene3D" id="3.90.850.10">
    <property type="entry name" value="Fumarylacetoacetase-like, C-terminal domain"/>
    <property type="match status" value="1"/>
</dbReference>
<dbReference type="InterPro" id="IPR051121">
    <property type="entry name" value="FAH"/>
</dbReference>
<dbReference type="Pfam" id="PF01557">
    <property type="entry name" value="FAA_hydrolase"/>
    <property type="match status" value="1"/>
</dbReference>
<sequence>MQQFARVLVNDRAVPIIIVGGEHLDLRPVAADITPDVIASGVLNEVDTAALDPLRGEHTYLAPVNGISQIAATGFNYKKHIEEFKMTPPTEPEVFLKAVTSLAGPNDPISRGPNAGTKLDWEVELAIIVGREARDIAAADAADYIFGYVCINDISDRATQVDEKGGQHLVRAKSRPGYSPIGPYLATGVDGANLGLWTKLNGQFEQQGNTSDMLFSIGEMLAYFSTHMTLLPGDILATGTPPGVGFGKNRFMEPGDVLECGITHLGAQRHLILA</sequence>
<dbReference type="Proteomes" id="UP000027466">
    <property type="component" value="Unassembled WGS sequence"/>
</dbReference>
<comment type="cofactor">
    <cofactor evidence="1">
        <name>Mg(2+)</name>
        <dbReference type="ChEBI" id="CHEBI:18420"/>
    </cofactor>
</comment>
<evidence type="ECO:0000256" key="2">
    <source>
        <dbReference type="ARBA" id="ARBA00010211"/>
    </source>
</evidence>
<keyword evidence="3" id="KW-0479">Metal-binding</keyword>
<evidence type="ECO:0000259" key="4">
    <source>
        <dbReference type="Pfam" id="PF01557"/>
    </source>
</evidence>
<dbReference type="STRING" id="60547.GCA_000751215_05422"/>
<gene>
    <name evidence="5" type="ORF">BG61_09195</name>
</gene>
<dbReference type="GO" id="GO:0044281">
    <property type="term" value="P:small molecule metabolic process"/>
    <property type="evidence" value="ECO:0007669"/>
    <property type="project" value="UniProtKB-ARBA"/>
</dbReference>
<proteinExistence type="inferred from homology"/>
<dbReference type="EMBL" id="JFHC01000016">
    <property type="protein sequence ID" value="KDR42504.1"/>
    <property type="molecule type" value="Genomic_DNA"/>
</dbReference>
<dbReference type="GO" id="GO:0016853">
    <property type="term" value="F:isomerase activity"/>
    <property type="evidence" value="ECO:0007669"/>
    <property type="project" value="UniProtKB-KW"/>
</dbReference>
<dbReference type="PANTHER" id="PTHR42796">
    <property type="entry name" value="FUMARYLACETOACETATE HYDROLASE DOMAIN-CONTAINING PROTEIN 2A-RELATED"/>
    <property type="match status" value="1"/>
</dbReference>
<dbReference type="SUPFAM" id="SSF56529">
    <property type="entry name" value="FAH"/>
    <property type="match status" value="1"/>
</dbReference>
<dbReference type="GO" id="GO:0046872">
    <property type="term" value="F:metal ion binding"/>
    <property type="evidence" value="ECO:0007669"/>
    <property type="project" value="UniProtKB-KW"/>
</dbReference>
<dbReference type="InterPro" id="IPR011234">
    <property type="entry name" value="Fumarylacetoacetase-like_C"/>
</dbReference>
<name>A0A069PRL2_9BURK</name>
<keyword evidence="5" id="KW-0413">Isomerase</keyword>
<dbReference type="PANTHER" id="PTHR42796:SF4">
    <property type="entry name" value="FUMARYLACETOACETATE HYDROLASE DOMAIN-CONTAINING PROTEIN 2A"/>
    <property type="match status" value="1"/>
</dbReference>